<dbReference type="Pfam" id="PF08281">
    <property type="entry name" value="Sigma70_r4_2"/>
    <property type="match status" value="1"/>
</dbReference>
<keyword evidence="8" id="KW-1185">Reference proteome</keyword>
<dbReference type="GO" id="GO:0016987">
    <property type="term" value="F:sigma factor activity"/>
    <property type="evidence" value="ECO:0007669"/>
    <property type="project" value="UniProtKB-KW"/>
</dbReference>
<evidence type="ECO:0000313" key="7">
    <source>
        <dbReference type="EMBL" id="KLV27758.1"/>
    </source>
</evidence>
<dbReference type="Gene3D" id="1.10.1740.10">
    <property type="match status" value="1"/>
</dbReference>
<evidence type="ECO:0000313" key="8">
    <source>
        <dbReference type="Proteomes" id="UP000036045"/>
    </source>
</evidence>
<sequence>MNDEQLVQKAKKRNKKALLQLVMQQKDDYYRLAYSYMGNSHDAMDAMEEMIIILYEKIAQLEKIESFYSWSKTILVNICKGKLKKKRREIVMDDLEQHNLLHTTDPYKYSVETLDIVQLLTKLTPVQAEAIKLKYFHDFDNETIASIMKVSTGTVKSRIHNGLKRLKKMYGGEDKWNL</sequence>
<keyword evidence="3" id="KW-0731">Sigma factor</keyword>
<dbReference type="InterPro" id="IPR013249">
    <property type="entry name" value="RNA_pol_sigma70_r4_t2"/>
</dbReference>
<dbReference type="OrthoDB" id="9782703at2"/>
<dbReference type="EMBL" id="LDPH01000002">
    <property type="protein sequence ID" value="KLV27758.1"/>
    <property type="molecule type" value="Genomic_DNA"/>
</dbReference>
<feature type="domain" description="RNA polymerase sigma factor 70 region 4 type 2" evidence="6">
    <location>
        <begin position="115"/>
        <end position="166"/>
    </location>
</feature>
<dbReference type="PANTHER" id="PTHR43133">
    <property type="entry name" value="RNA POLYMERASE ECF-TYPE SIGMA FACTO"/>
    <property type="match status" value="1"/>
</dbReference>
<dbReference type="InterPro" id="IPR036388">
    <property type="entry name" value="WH-like_DNA-bd_sf"/>
</dbReference>
<dbReference type="InterPro" id="IPR014284">
    <property type="entry name" value="RNA_pol_sigma-70_dom"/>
</dbReference>
<accession>A0A0J1IPB1</accession>
<name>A0A0J1IPB1_NIACI</name>
<evidence type="ECO:0000256" key="3">
    <source>
        <dbReference type="ARBA" id="ARBA00023082"/>
    </source>
</evidence>
<dbReference type="PANTHER" id="PTHR43133:SF51">
    <property type="entry name" value="RNA POLYMERASE SIGMA FACTOR"/>
    <property type="match status" value="1"/>
</dbReference>
<proteinExistence type="inferred from homology"/>
<keyword evidence="2" id="KW-0805">Transcription regulation</keyword>
<comment type="caution">
    <text evidence="7">The sequence shown here is derived from an EMBL/GenBank/DDBJ whole genome shotgun (WGS) entry which is preliminary data.</text>
</comment>
<evidence type="ECO:0000256" key="2">
    <source>
        <dbReference type="ARBA" id="ARBA00023015"/>
    </source>
</evidence>
<dbReference type="PATRIC" id="fig|1397.4.peg.1716"/>
<reference evidence="7 8" key="1">
    <citation type="submission" date="2015-05" db="EMBL/GenBank/DDBJ databases">
        <title>Whole genome sequence and identification of bacterial endophytes from Costus igneus.</title>
        <authorList>
            <person name="Lee Y.P."/>
            <person name="Gan H.M."/>
            <person name="Eng W."/>
            <person name="Wheatley M.S."/>
            <person name="Caraballo A."/>
            <person name="Polter S."/>
            <person name="Savka M.A."/>
            <person name="Hudson A.O."/>
        </authorList>
    </citation>
    <scope>NUCLEOTIDE SEQUENCE [LARGE SCALE GENOMIC DNA]</scope>
    <source>
        <strain evidence="7 8">RIT379</strain>
    </source>
</reference>
<dbReference type="Gene3D" id="1.10.10.10">
    <property type="entry name" value="Winged helix-like DNA-binding domain superfamily/Winged helix DNA-binding domain"/>
    <property type="match status" value="1"/>
</dbReference>
<keyword evidence="4" id="KW-0804">Transcription</keyword>
<dbReference type="CDD" id="cd06171">
    <property type="entry name" value="Sigma70_r4"/>
    <property type="match status" value="1"/>
</dbReference>
<organism evidence="7 8">
    <name type="scientific">Niallia circulans</name>
    <name type="common">Bacillus circulans</name>
    <dbReference type="NCBI Taxonomy" id="1397"/>
    <lineage>
        <taxon>Bacteria</taxon>
        <taxon>Bacillati</taxon>
        <taxon>Bacillota</taxon>
        <taxon>Bacilli</taxon>
        <taxon>Bacillales</taxon>
        <taxon>Bacillaceae</taxon>
        <taxon>Niallia</taxon>
    </lineage>
</organism>
<dbReference type="SUPFAM" id="SSF88659">
    <property type="entry name" value="Sigma3 and sigma4 domains of RNA polymerase sigma factors"/>
    <property type="match status" value="1"/>
</dbReference>
<dbReference type="AlphaFoldDB" id="A0A0J1IPB1"/>
<dbReference type="Pfam" id="PF04542">
    <property type="entry name" value="Sigma70_r2"/>
    <property type="match status" value="1"/>
</dbReference>
<dbReference type="RefSeq" id="WP_047940313.1">
    <property type="nucleotide sequence ID" value="NZ_LDPH01000002.1"/>
</dbReference>
<gene>
    <name evidence="7" type="ORF">ABW02_02310</name>
</gene>
<protein>
    <submittedName>
        <fullName evidence="7">ECF subfamily RNA polymerase sigma-24 factor</fullName>
    </submittedName>
</protein>
<dbReference type="InterPro" id="IPR013325">
    <property type="entry name" value="RNA_pol_sigma_r2"/>
</dbReference>
<dbReference type="InterPro" id="IPR013324">
    <property type="entry name" value="RNA_pol_sigma_r3/r4-like"/>
</dbReference>
<evidence type="ECO:0000256" key="4">
    <source>
        <dbReference type="ARBA" id="ARBA00023163"/>
    </source>
</evidence>
<feature type="domain" description="RNA polymerase sigma-70 region 2" evidence="5">
    <location>
        <begin position="21"/>
        <end position="88"/>
    </location>
</feature>
<dbReference type="Proteomes" id="UP000036045">
    <property type="component" value="Unassembled WGS sequence"/>
</dbReference>
<comment type="similarity">
    <text evidence="1">Belongs to the sigma-70 factor family. ECF subfamily.</text>
</comment>
<evidence type="ECO:0000259" key="5">
    <source>
        <dbReference type="Pfam" id="PF04542"/>
    </source>
</evidence>
<dbReference type="NCBIfam" id="TIGR02937">
    <property type="entry name" value="sigma70-ECF"/>
    <property type="match status" value="1"/>
</dbReference>
<evidence type="ECO:0000259" key="6">
    <source>
        <dbReference type="Pfam" id="PF08281"/>
    </source>
</evidence>
<evidence type="ECO:0000256" key="1">
    <source>
        <dbReference type="ARBA" id="ARBA00010641"/>
    </source>
</evidence>
<dbReference type="SUPFAM" id="SSF88946">
    <property type="entry name" value="Sigma2 domain of RNA polymerase sigma factors"/>
    <property type="match status" value="1"/>
</dbReference>
<dbReference type="GO" id="GO:0006352">
    <property type="term" value="P:DNA-templated transcription initiation"/>
    <property type="evidence" value="ECO:0007669"/>
    <property type="project" value="InterPro"/>
</dbReference>
<dbReference type="GO" id="GO:0003677">
    <property type="term" value="F:DNA binding"/>
    <property type="evidence" value="ECO:0007669"/>
    <property type="project" value="InterPro"/>
</dbReference>
<dbReference type="InterPro" id="IPR039425">
    <property type="entry name" value="RNA_pol_sigma-70-like"/>
</dbReference>
<dbReference type="InterPro" id="IPR007627">
    <property type="entry name" value="RNA_pol_sigma70_r2"/>
</dbReference>